<organism evidence="1">
    <name type="scientific">uncultured Chloroflexia bacterium</name>
    <dbReference type="NCBI Taxonomy" id="1672391"/>
    <lineage>
        <taxon>Bacteria</taxon>
        <taxon>Bacillati</taxon>
        <taxon>Chloroflexota</taxon>
        <taxon>Chloroflexia</taxon>
        <taxon>environmental samples</taxon>
    </lineage>
</organism>
<protein>
    <submittedName>
        <fullName evidence="1">Uncharacterized protein</fullName>
    </submittedName>
</protein>
<sequence length="44" mass="5022">MDKVYQMVFSSIGAVRHYRLGFFRGALLHWGRPATCILKHGDVS</sequence>
<gene>
    <name evidence="1" type="ORF">AVDCRST_MAG93-6920</name>
</gene>
<name>A0A6J4M0A5_9CHLR</name>
<proteinExistence type="predicted"/>
<reference evidence="1" key="1">
    <citation type="submission" date="2020-02" db="EMBL/GenBank/DDBJ databases">
        <authorList>
            <person name="Meier V. D."/>
        </authorList>
    </citation>
    <scope>NUCLEOTIDE SEQUENCE</scope>
    <source>
        <strain evidence="1">AVDCRST_MAG93</strain>
    </source>
</reference>
<evidence type="ECO:0000313" key="1">
    <source>
        <dbReference type="EMBL" id="CAA9346616.1"/>
    </source>
</evidence>
<accession>A0A6J4M0A5</accession>
<dbReference type="EMBL" id="CADCTR010002330">
    <property type="protein sequence ID" value="CAA9346616.1"/>
    <property type="molecule type" value="Genomic_DNA"/>
</dbReference>
<dbReference type="AlphaFoldDB" id="A0A6J4M0A5"/>